<keyword evidence="4" id="KW-0472">Membrane</keyword>
<keyword evidence="9" id="KW-1185">Reference proteome</keyword>
<evidence type="ECO:0000259" key="7">
    <source>
        <dbReference type="Pfam" id="PF01103"/>
    </source>
</evidence>
<dbReference type="SUPFAM" id="SSF56300">
    <property type="entry name" value="Metallo-dependent phosphatases"/>
    <property type="match status" value="1"/>
</dbReference>
<evidence type="ECO:0000256" key="1">
    <source>
        <dbReference type="ARBA" id="ARBA00004370"/>
    </source>
</evidence>
<dbReference type="EMBL" id="FOBB01000011">
    <property type="protein sequence ID" value="SEN53164.1"/>
    <property type="molecule type" value="Genomic_DNA"/>
</dbReference>
<dbReference type="Pfam" id="PF00149">
    <property type="entry name" value="Metallophos"/>
    <property type="match status" value="1"/>
</dbReference>
<evidence type="ECO:0000256" key="2">
    <source>
        <dbReference type="ARBA" id="ARBA00022729"/>
    </source>
</evidence>
<dbReference type="Pfam" id="PF01103">
    <property type="entry name" value="Omp85"/>
    <property type="match status" value="1"/>
</dbReference>
<evidence type="ECO:0000256" key="5">
    <source>
        <dbReference type="SAM" id="SignalP"/>
    </source>
</evidence>
<dbReference type="GO" id="GO:0016787">
    <property type="term" value="F:hydrolase activity"/>
    <property type="evidence" value="ECO:0007669"/>
    <property type="project" value="UniProtKB-KW"/>
</dbReference>
<gene>
    <name evidence="8" type="ORF">SAMN04488505_11113</name>
</gene>
<feature type="signal peptide" evidence="5">
    <location>
        <begin position="1"/>
        <end position="20"/>
    </location>
</feature>
<evidence type="ECO:0000259" key="6">
    <source>
        <dbReference type="Pfam" id="PF00149"/>
    </source>
</evidence>
<protein>
    <submittedName>
        <fullName evidence="8">Calcineurin-like phosphoesterase</fullName>
    </submittedName>
</protein>
<dbReference type="Gene3D" id="3.60.21.10">
    <property type="match status" value="2"/>
</dbReference>
<keyword evidence="3" id="KW-0378">Hydrolase</keyword>
<dbReference type="InterPro" id="IPR000184">
    <property type="entry name" value="Bac_surfAg_D15"/>
</dbReference>
<dbReference type="InterPro" id="IPR004843">
    <property type="entry name" value="Calcineurin-like_PHP"/>
</dbReference>
<dbReference type="OrthoDB" id="333971at2"/>
<organism evidence="8 9">
    <name type="scientific">Chitinophaga rupis</name>
    <dbReference type="NCBI Taxonomy" id="573321"/>
    <lineage>
        <taxon>Bacteria</taxon>
        <taxon>Pseudomonadati</taxon>
        <taxon>Bacteroidota</taxon>
        <taxon>Chitinophagia</taxon>
        <taxon>Chitinophagales</taxon>
        <taxon>Chitinophagaceae</taxon>
        <taxon>Chitinophaga</taxon>
    </lineage>
</organism>
<evidence type="ECO:0000313" key="9">
    <source>
        <dbReference type="Proteomes" id="UP000198984"/>
    </source>
</evidence>
<dbReference type="PANTHER" id="PTHR10161">
    <property type="entry name" value="TARTRATE-RESISTANT ACID PHOSPHATASE TYPE 5"/>
    <property type="match status" value="1"/>
</dbReference>
<feature type="domain" description="Calcineurin-like phosphoesterase" evidence="6">
    <location>
        <begin position="28"/>
        <end position="232"/>
    </location>
</feature>
<dbReference type="GO" id="GO:0019867">
    <property type="term" value="C:outer membrane"/>
    <property type="evidence" value="ECO:0007669"/>
    <property type="project" value="InterPro"/>
</dbReference>
<name>A0A1H8HAT1_9BACT</name>
<sequence>MLRKFTLLLIAAGCSALAHAQTDSVLQRIILIGDAGELHQDGHNPVVDAVRKQFNMQDARNTVLYLGDNVYPYGLPDETAPRYPLSKEILDYQVNLVRNQAAQAIFVPGNHDWAKGKPNGWETILNEQQYVDGQQLPNVRFLPQDGCPGPVEVHISDNVTLIVMDSEWWLFPYAKPGASSACDCKDKVEVMAALHDIVNRNAGKLLVFATHHPLRSHGIHGGYYTIKQHIFPFTDLKPSLYIPLPVIGSIYPLARGVFGSIQDLPHPEYQQMVKGIEEAFKGHGPSVFVAGHDHALQLLQDGQDYYVVSGSGAKQDRVKMGKNSKYATSGNGFSALELMQDGTLRIQYYLVDKLPQPVYAANLFNIQTIKRAAVSGTPASALPAAIKVAADTRYEKASSLQRFWLGNNYRNVWAAPLNFPVFDIHKEKDGLKILKRGGGMQTRSLRLEDKEGNEWVLRSLKKDPRNALPEELRQTVALEVVQDQISASNPYAPPVVSALAEAAGVPHANPTFVYLPKDTSLGIYENDFGGDMYLFEEREPVKDKTYNTEKLLDQLQSDNDNRVDQEAVLHARLLDILIGDWDRHDDQWRWGVVKKGKDKGKDFYPIPRDRDQAFFVNEGVLPRIASRRWIMPKFQGFRAHFQDIEGLGFNARYFDRSFLNTLEQDDWQQHAHQLVQQMSDSVLQDAVHHFPDTVRLLAGDKTIAGLKGRRDVLEKEGLKYYRFLSKEVDIPGTKKNELFSIQKLADGQVAVTSYKISKSGETAQPIYSRTFDPDVTKEVRVFGMGGNDRFVVTGQNSTPIRIRLIGGKNEDTYVDSSGTGGKRILIYDLKEGKDSFDLNRNDKRMLSSNPDVIRYNRMAFKYDKLMPLATAAFNKDDGVLLGLGFQYTKQGFRKEPFAVRHTFTAGHALATQAFQFRYLGEFTDFIGSTDLTLAASAKAPHNTTNFFGLGNETVFDETGGKDIWYYRSRYNLYNAEALLRSKLASRLQFFYGPSFTYYALDKDENSDRYVSKFPQNGLDSIGVYATKQYAGLRVGLQIDTRNNDILPSRGILWTTSLFGNQGLNQEQHHYLQLQSDMSIYTSFNLPANLVFVTRFGGGVIWGHYEFFQAMMLGGVQNLRGYRNNRFAGNSMVYNNTELRLRLFQFRSYLFPATVGLIAYNDVGRVWAKGESSGTWHDGYGGGLYFSPVNMFIITATVANSPEGLLPYITFGFKF</sequence>
<reference evidence="8 9" key="1">
    <citation type="submission" date="2016-10" db="EMBL/GenBank/DDBJ databases">
        <authorList>
            <person name="de Groot N.N."/>
        </authorList>
    </citation>
    <scope>NUCLEOTIDE SEQUENCE [LARGE SCALE GENOMIC DNA]</scope>
    <source>
        <strain evidence="8 9">DSM 21039</strain>
    </source>
</reference>
<dbReference type="STRING" id="573321.SAMN04488505_11113"/>
<dbReference type="PANTHER" id="PTHR10161:SF14">
    <property type="entry name" value="TARTRATE-RESISTANT ACID PHOSPHATASE TYPE 5"/>
    <property type="match status" value="1"/>
</dbReference>
<dbReference type="InterPro" id="IPR029052">
    <property type="entry name" value="Metallo-depent_PP-like"/>
</dbReference>
<keyword evidence="2 5" id="KW-0732">Signal</keyword>
<feature type="domain" description="Bacterial surface antigen (D15)" evidence="7">
    <location>
        <begin position="922"/>
        <end position="1178"/>
    </location>
</feature>
<dbReference type="AlphaFoldDB" id="A0A1H8HAT1"/>
<comment type="subcellular location">
    <subcellularLocation>
        <location evidence="1">Membrane</location>
    </subcellularLocation>
</comment>
<evidence type="ECO:0000256" key="4">
    <source>
        <dbReference type="ARBA" id="ARBA00023136"/>
    </source>
</evidence>
<evidence type="ECO:0000313" key="8">
    <source>
        <dbReference type="EMBL" id="SEN53164.1"/>
    </source>
</evidence>
<dbReference type="RefSeq" id="WP_089920018.1">
    <property type="nucleotide sequence ID" value="NZ_FOBB01000011.1"/>
</dbReference>
<dbReference type="InterPro" id="IPR051558">
    <property type="entry name" value="Metallophosphoesterase_PAP"/>
</dbReference>
<proteinExistence type="predicted"/>
<evidence type="ECO:0000256" key="3">
    <source>
        <dbReference type="ARBA" id="ARBA00022801"/>
    </source>
</evidence>
<feature type="chain" id="PRO_5011777679" evidence="5">
    <location>
        <begin position="21"/>
        <end position="1214"/>
    </location>
</feature>
<dbReference type="Gene3D" id="2.40.160.50">
    <property type="entry name" value="membrane protein fhac: a member of the omp85/tpsb transporter family"/>
    <property type="match status" value="1"/>
</dbReference>
<accession>A0A1H8HAT1</accession>
<dbReference type="Proteomes" id="UP000198984">
    <property type="component" value="Unassembled WGS sequence"/>
</dbReference>